<dbReference type="Proteomes" id="UP000294829">
    <property type="component" value="Unassembled WGS sequence"/>
</dbReference>
<reference evidence="7 8" key="1">
    <citation type="submission" date="2019-03" db="EMBL/GenBank/DDBJ databases">
        <title>Sapientia aquatica gen. nov., sp. nov., isolated from a crater lake.</title>
        <authorList>
            <person name="Felfoldi T."/>
            <person name="Szabo A."/>
            <person name="Toth E."/>
            <person name="Schumann P."/>
            <person name="Keki Z."/>
            <person name="Marialigeti K."/>
            <person name="Mathe I."/>
        </authorList>
    </citation>
    <scope>NUCLEOTIDE SEQUENCE [LARGE SCALE GENOMIC DNA]</scope>
    <source>
        <strain evidence="7 8">SA-152</strain>
    </source>
</reference>
<keyword evidence="2 7" id="KW-0436">Ligase</keyword>
<dbReference type="RefSeq" id="WP_133326839.1">
    <property type="nucleotide sequence ID" value="NZ_SMYL01000002.1"/>
</dbReference>
<dbReference type="InterPro" id="IPR025110">
    <property type="entry name" value="AMP-bd_C"/>
</dbReference>
<evidence type="ECO:0000259" key="6">
    <source>
        <dbReference type="Pfam" id="PF13193"/>
    </source>
</evidence>
<dbReference type="GO" id="GO:0005524">
    <property type="term" value="F:ATP binding"/>
    <property type="evidence" value="ECO:0007669"/>
    <property type="project" value="UniProtKB-KW"/>
</dbReference>
<evidence type="ECO:0000313" key="7">
    <source>
        <dbReference type="EMBL" id="TDK67514.1"/>
    </source>
</evidence>
<keyword evidence="8" id="KW-1185">Reference proteome</keyword>
<dbReference type="InterPro" id="IPR000873">
    <property type="entry name" value="AMP-dep_synth/lig_dom"/>
</dbReference>
<evidence type="ECO:0000313" key="8">
    <source>
        <dbReference type="Proteomes" id="UP000294829"/>
    </source>
</evidence>
<gene>
    <name evidence="7" type="ORF">E2I14_07115</name>
</gene>
<evidence type="ECO:0000256" key="2">
    <source>
        <dbReference type="ARBA" id="ARBA00022598"/>
    </source>
</evidence>
<dbReference type="InterPro" id="IPR045851">
    <property type="entry name" value="AMP-bd_C_sf"/>
</dbReference>
<evidence type="ECO:0000256" key="4">
    <source>
        <dbReference type="ARBA" id="ARBA00022840"/>
    </source>
</evidence>
<dbReference type="FunFam" id="3.30.300.30:FF:000005">
    <property type="entry name" value="Acyl-coenzyme A synthetase ACSM5, mitochondrial"/>
    <property type="match status" value="1"/>
</dbReference>
<name>A0A4R5W412_9BURK</name>
<dbReference type="GO" id="GO:0016878">
    <property type="term" value="F:acid-thiol ligase activity"/>
    <property type="evidence" value="ECO:0007669"/>
    <property type="project" value="UniProtKB-ARBA"/>
</dbReference>
<keyword evidence="3" id="KW-0547">Nucleotide-binding</keyword>
<feature type="domain" description="AMP-binding enzyme C-terminal" evidence="6">
    <location>
        <begin position="455"/>
        <end position="533"/>
    </location>
</feature>
<dbReference type="PROSITE" id="PS00455">
    <property type="entry name" value="AMP_BINDING"/>
    <property type="match status" value="1"/>
</dbReference>
<dbReference type="OrthoDB" id="9766486at2"/>
<proteinExistence type="inferred from homology"/>
<evidence type="ECO:0000256" key="3">
    <source>
        <dbReference type="ARBA" id="ARBA00022741"/>
    </source>
</evidence>
<dbReference type="InterPro" id="IPR020845">
    <property type="entry name" value="AMP-binding_CS"/>
</dbReference>
<organism evidence="7 8">
    <name type="scientific">Sapientia aquatica</name>
    <dbReference type="NCBI Taxonomy" id="1549640"/>
    <lineage>
        <taxon>Bacteria</taxon>
        <taxon>Pseudomonadati</taxon>
        <taxon>Pseudomonadota</taxon>
        <taxon>Betaproteobacteria</taxon>
        <taxon>Burkholderiales</taxon>
        <taxon>Oxalobacteraceae</taxon>
        <taxon>Sapientia</taxon>
    </lineage>
</organism>
<dbReference type="PANTHER" id="PTHR43352">
    <property type="entry name" value="ACETYL-COA SYNTHETASE"/>
    <property type="match status" value="1"/>
</dbReference>
<comment type="caution">
    <text evidence="7">The sequence shown here is derived from an EMBL/GenBank/DDBJ whole genome shotgun (WGS) entry which is preliminary data.</text>
</comment>
<dbReference type="Gene3D" id="3.40.50.12780">
    <property type="entry name" value="N-terminal domain of ligase-like"/>
    <property type="match status" value="1"/>
</dbReference>
<dbReference type="Pfam" id="PF13193">
    <property type="entry name" value="AMP-binding_C"/>
    <property type="match status" value="1"/>
</dbReference>
<dbReference type="PANTHER" id="PTHR43352:SF1">
    <property type="entry name" value="ANTHRANILATE--COA LIGASE"/>
    <property type="match status" value="1"/>
</dbReference>
<keyword evidence="4" id="KW-0067">ATP-binding</keyword>
<dbReference type="GO" id="GO:0016405">
    <property type="term" value="F:CoA-ligase activity"/>
    <property type="evidence" value="ECO:0007669"/>
    <property type="project" value="UniProtKB-ARBA"/>
</dbReference>
<feature type="domain" description="AMP-dependent synthetase/ligase" evidence="5">
    <location>
        <begin position="44"/>
        <end position="401"/>
    </location>
</feature>
<dbReference type="EMBL" id="SMYL01000002">
    <property type="protein sequence ID" value="TDK67514.1"/>
    <property type="molecule type" value="Genomic_DNA"/>
</dbReference>
<comment type="similarity">
    <text evidence="1">Belongs to the ATP-dependent AMP-binding enzyme family.</text>
</comment>
<accession>A0A4R5W412</accession>
<dbReference type="Pfam" id="PF00501">
    <property type="entry name" value="AMP-binding"/>
    <property type="match status" value="1"/>
</dbReference>
<dbReference type="SUPFAM" id="SSF56801">
    <property type="entry name" value="Acetyl-CoA synthetase-like"/>
    <property type="match status" value="1"/>
</dbReference>
<evidence type="ECO:0000256" key="1">
    <source>
        <dbReference type="ARBA" id="ARBA00006432"/>
    </source>
</evidence>
<dbReference type="GO" id="GO:0044550">
    <property type="term" value="P:secondary metabolite biosynthetic process"/>
    <property type="evidence" value="ECO:0007669"/>
    <property type="project" value="TreeGrafter"/>
</dbReference>
<dbReference type="InterPro" id="IPR042099">
    <property type="entry name" value="ANL_N_sf"/>
</dbReference>
<protein>
    <submittedName>
        <fullName evidence="7">2-aminobenzoate-CoA ligase</fullName>
    </submittedName>
</protein>
<dbReference type="Gene3D" id="3.30.300.30">
    <property type="match status" value="1"/>
</dbReference>
<evidence type="ECO:0000259" key="5">
    <source>
        <dbReference type="Pfam" id="PF00501"/>
    </source>
</evidence>
<dbReference type="AlphaFoldDB" id="A0A4R5W412"/>
<sequence>MQTAHQDTFAADNLPPRASWPELIFDLPHLHYPAQLNCAQELLQQASAQSDKVALIGAENNLTYAQLRQQVNQISHVLVEQLHVIPGNRVLLRGANSPMLVACILAVWQVGCIAVPSMPMLRAKELGVMIEQAQISAALCSEALKDELLTAQSEHPVLRQIMYYGGTPAQQQLPSSLHAAMKDKSSQFKPVATSLEDVCLIGFTSGTTGKPKATAHFHRDVMAICDCFPVSTLRSQAEDIFIGTPPLAFTFGLGGLALFPLRVGATAVLLEKYTPETLLQAIQQHRATICFTAPTFYRQMTAIMLQAASKFDLSSLRKTVSAGEALPAATRATWQTLTGLRMIDGIGATEMLHIFISAADDEVRAGATGKPIPGYQATILDGEGNPVPVGVVGRLAVKGPTGCRYLADPRQANYVCNGWNVTGDAYVMDDDGYFWYRARTDDMIISAGYNIAAPEVEEVLLQHPAVAECAVVGCPDEERGQIVKAYVVLAADFEPNSALEKTLQEFVKATIAPYKYPRSIEFKTTLPRTDTGKLQRFRLRECA</sequence>